<proteinExistence type="predicted"/>
<dbReference type="EMBL" id="AP014633">
    <property type="protein sequence ID" value="BAP56068.1"/>
    <property type="molecule type" value="Genomic_DNA"/>
</dbReference>
<evidence type="ECO:0000313" key="1">
    <source>
        <dbReference type="EMBL" id="BAP56068.1"/>
    </source>
</evidence>
<keyword evidence="2" id="KW-1185">Reference proteome</keyword>
<evidence type="ECO:0000313" key="2">
    <source>
        <dbReference type="Proteomes" id="UP000031623"/>
    </source>
</evidence>
<dbReference type="HOGENOM" id="CLU_186208_0_0_6"/>
<reference evidence="1 2" key="1">
    <citation type="journal article" date="2014" name="ISME J.">
        <title>Ecophysiology of Thioploca ingrica as revealed by the complete genome sequence supplemented with proteomic evidence.</title>
        <authorList>
            <person name="Kojima H."/>
            <person name="Ogura Y."/>
            <person name="Yamamoto N."/>
            <person name="Togashi T."/>
            <person name="Mori H."/>
            <person name="Watanabe T."/>
            <person name="Nemoto F."/>
            <person name="Kurokawa K."/>
            <person name="Hayashi T."/>
            <person name="Fukui M."/>
        </authorList>
    </citation>
    <scope>NUCLEOTIDE SEQUENCE [LARGE SCALE GENOMIC DNA]</scope>
</reference>
<protein>
    <recommendedName>
        <fullName evidence="3">Segregation and condensation protein A</fullName>
    </recommendedName>
</protein>
<evidence type="ECO:0008006" key="3">
    <source>
        <dbReference type="Google" id="ProtNLM"/>
    </source>
</evidence>
<dbReference type="Proteomes" id="UP000031623">
    <property type="component" value="Chromosome"/>
</dbReference>
<gene>
    <name evidence="1" type="ORF">THII_1771</name>
</gene>
<sequence length="95" mass="11030">MSFDELSKEQQVMVTMRKVLTTIIREITPQPGEKYPLSEQTVEDVRLCLTLITARERELAEAHGITNLARPYYTDEVPTTQTVPFDQIQRPKKEH</sequence>
<dbReference type="AlphaFoldDB" id="A0A090ADT1"/>
<accession>A0A090ADT1</accession>
<dbReference type="OrthoDB" id="9795846at2"/>
<name>A0A090ADT1_9GAMM</name>
<dbReference type="KEGG" id="tig:THII_1771"/>
<organism evidence="1 2">
    <name type="scientific">Thioploca ingrica</name>
    <dbReference type="NCBI Taxonomy" id="40754"/>
    <lineage>
        <taxon>Bacteria</taxon>
        <taxon>Pseudomonadati</taxon>
        <taxon>Pseudomonadota</taxon>
        <taxon>Gammaproteobacteria</taxon>
        <taxon>Thiotrichales</taxon>
        <taxon>Thiotrichaceae</taxon>
        <taxon>Thioploca</taxon>
    </lineage>
</organism>